<comment type="caution">
    <text evidence="1">The sequence shown here is derived from an EMBL/GenBank/DDBJ whole genome shotgun (WGS) entry which is preliminary data.</text>
</comment>
<dbReference type="EMBL" id="CAAALY010023555">
    <property type="protein sequence ID" value="VEL15134.1"/>
    <property type="molecule type" value="Genomic_DNA"/>
</dbReference>
<dbReference type="AlphaFoldDB" id="A0A448WM64"/>
<sequence>MLFALLCTLRMSDFFAATDRIRFASLFTERIFAIAPFATGQFCVAKRAATFELTRSDREVASSAALVSSVPLGPPQTFVADVPVPLSLSHWRLSLQSCRPPAWATWPHVIRLLHSTMMDRRKRQSAALSLHETPLQHLFNAQLAHFSARCPPSPRHTIRKTHLHANTCTRTHMLALFNDKPTDQLPPVLQQREDRELEHLALLTGTRMKERMCGESGHSSGSEERIAAHLPLRMGLHVC</sequence>
<protein>
    <submittedName>
        <fullName evidence="1">Uncharacterized protein</fullName>
    </submittedName>
</protein>
<dbReference type="Proteomes" id="UP000784294">
    <property type="component" value="Unassembled WGS sequence"/>
</dbReference>
<organism evidence="1 2">
    <name type="scientific">Protopolystoma xenopodis</name>
    <dbReference type="NCBI Taxonomy" id="117903"/>
    <lineage>
        <taxon>Eukaryota</taxon>
        <taxon>Metazoa</taxon>
        <taxon>Spiralia</taxon>
        <taxon>Lophotrochozoa</taxon>
        <taxon>Platyhelminthes</taxon>
        <taxon>Monogenea</taxon>
        <taxon>Polyopisthocotylea</taxon>
        <taxon>Polystomatidea</taxon>
        <taxon>Polystomatidae</taxon>
        <taxon>Protopolystoma</taxon>
    </lineage>
</organism>
<evidence type="ECO:0000313" key="2">
    <source>
        <dbReference type="Proteomes" id="UP000784294"/>
    </source>
</evidence>
<gene>
    <name evidence="1" type="ORF">PXEA_LOCUS8574</name>
</gene>
<keyword evidence="2" id="KW-1185">Reference proteome</keyword>
<evidence type="ECO:0000313" key="1">
    <source>
        <dbReference type="EMBL" id="VEL15134.1"/>
    </source>
</evidence>
<name>A0A448WM64_9PLAT</name>
<reference evidence="1" key="1">
    <citation type="submission" date="2018-11" db="EMBL/GenBank/DDBJ databases">
        <authorList>
            <consortium name="Pathogen Informatics"/>
        </authorList>
    </citation>
    <scope>NUCLEOTIDE SEQUENCE</scope>
</reference>
<accession>A0A448WM64</accession>
<proteinExistence type="predicted"/>